<evidence type="ECO:0000256" key="1">
    <source>
        <dbReference type="ARBA" id="ARBA00004173"/>
    </source>
</evidence>
<dbReference type="EMBL" id="SRMA01027328">
    <property type="protein sequence ID" value="TRY55332.1"/>
    <property type="molecule type" value="Genomic_DNA"/>
</dbReference>
<keyword evidence="5" id="KW-0496">Mitochondrion</keyword>
<dbReference type="GO" id="GO:0005840">
    <property type="term" value="C:ribosome"/>
    <property type="evidence" value="ECO:0007669"/>
    <property type="project" value="UniProtKB-KW"/>
</dbReference>
<keyword evidence="6" id="KW-0687">Ribonucleoprotein</keyword>
<evidence type="ECO:0000256" key="2">
    <source>
        <dbReference type="ARBA" id="ARBA00010761"/>
    </source>
</evidence>
<sequence>MPMLMHKNVFPQMLESTWHVRSVHISAVCLKNRAARIRISKGDRPLTYEQTYHPHHIGHLKGWLSQHTGNLHGEDGAAQFIIEDVFVRRFIFGTFCGCLADELVLKRRGNQLIICAILNRKLATSKIYFLVGYVEELLSHFYKIPVKLELQIVNEKNIYKYV</sequence>
<evidence type="ECO:0000313" key="7">
    <source>
        <dbReference type="EMBL" id="TRY55332.1"/>
    </source>
</evidence>
<accession>A0A553MQ68</accession>
<evidence type="ECO:0000256" key="5">
    <source>
        <dbReference type="ARBA" id="ARBA00023128"/>
    </source>
</evidence>
<comment type="subcellular location">
    <subcellularLocation>
        <location evidence="1">Mitochondrion</location>
    </subcellularLocation>
</comment>
<evidence type="ECO:0000256" key="3">
    <source>
        <dbReference type="ARBA" id="ARBA00022946"/>
    </source>
</evidence>
<dbReference type="GO" id="GO:0006412">
    <property type="term" value="P:translation"/>
    <property type="evidence" value="ECO:0007669"/>
    <property type="project" value="TreeGrafter"/>
</dbReference>
<dbReference type="GO" id="GO:1990904">
    <property type="term" value="C:ribonucleoprotein complex"/>
    <property type="evidence" value="ECO:0007669"/>
    <property type="project" value="UniProtKB-KW"/>
</dbReference>
<dbReference type="OrthoDB" id="5950413at2759"/>
<dbReference type="STRING" id="623744.A0A553MQ68"/>
<comment type="similarity">
    <text evidence="2">Belongs to the universal ribosomal protein uS3 family.</text>
</comment>
<gene>
    <name evidence="7" type="ORF">DNTS_009038</name>
</gene>
<keyword evidence="3" id="KW-0809">Transit peptide</keyword>
<dbReference type="Proteomes" id="UP000316079">
    <property type="component" value="Unassembled WGS sequence"/>
</dbReference>
<dbReference type="InterPro" id="IPR026146">
    <property type="entry name" value="Ribosomal_uS3m"/>
</dbReference>
<keyword evidence="8" id="KW-1185">Reference proteome</keyword>
<proteinExistence type="inferred from homology"/>
<comment type="caution">
    <text evidence="7">The sequence shown here is derived from an EMBL/GenBank/DDBJ whole genome shotgun (WGS) entry which is preliminary data.</text>
</comment>
<reference evidence="7 8" key="1">
    <citation type="journal article" date="2019" name="Sci. Data">
        <title>Hybrid genome assembly and annotation of Danionella translucida.</title>
        <authorList>
            <person name="Kadobianskyi M."/>
            <person name="Schulze L."/>
            <person name="Schuelke M."/>
            <person name="Judkewitz B."/>
        </authorList>
    </citation>
    <scope>NUCLEOTIDE SEQUENCE [LARGE SCALE GENOMIC DNA]</scope>
    <source>
        <strain evidence="7 8">Bolton</strain>
    </source>
</reference>
<evidence type="ECO:0008006" key="9">
    <source>
        <dbReference type="Google" id="ProtNLM"/>
    </source>
</evidence>
<dbReference type="Pfam" id="PF14955">
    <property type="entry name" value="MRP-S24"/>
    <property type="match status" value="1"/>
</dbReference>
<name>A0A553MQ68_9TELE</name>
<evidence type="ECO:0000256" key="4">
    <source>
        <dbReference type="ARBA" id="ARBA00022980"/>
    </source>
</evidence>
<organism evidence="7 8">
    <name type="scientific">Danionella cerebrum</name>
    <dbReference type="NCBI Taxonomy" id="2873325"/>
    <lineage>
        <taxon>Eukaryota</taxon>
        <taxon>Metazoa</taxon>
        <taxon>Chordata</taxon>
        <taxon>Craniata</taxon>
        <taxon>Vertebrata</taxon>
        <taxon>Euteleostomi</taxon>
        <taxon>Actinopterygii</taxon>
        <taxon>Neopterygii</taxon>
        <taxon>Teleostei</taxon>
        <taxon>Ostariophysi</taxon>
        <taxon>Cypriniformes</taxon>
        <taxon>Danionidae</taxon>
        <taxon>Danioninae</taxon>
        <taxon>Danionella</taxon>
    </lineage>
</organism>
<dbReference type="PANTHER" id="PTHR21244:SF1">
    <property type="entry name" value="SMALL RIBOSOMAL SUBUNIT PROTEIN US3M"/>
    <property type="match status" value="1"/>
</dbReference>
<keyword evidence="4" id="KW-0689">Ribosomal protein</keyword>
<dbReference type="GO" id="GO:0005739">
    <property type="term" value="C:mitochondrion"/>
    <property type="evidence" value="ECO:0007669"/>
    <property type="project" value="UniProtKB-SubCell"/>
</dbReference>
<protein>
    <recommendedName>
        <fullName evidence="9">28S ribosomal protein S24, mitochondrial</fullName>
    </recommendedName>
</protein>
<dbReference type="PANTHER" id="PTHR21244">
    <property type="entry name" value="MITOCHONDRIAL 28S RIBOSOMAL PROTEIN S24"/>
    <property type="match status" value="1"/>
</dbReference>
<evidence type="ECO:0000256" key="6">
    <source>
        <dbReference type="ARBA" id="ARBA00023274"/>
    </source>
</evidence>
<evidence type="ECO:0000313" key="8">
    <source>
        <dbReference type="Proteomes" id="UP000316079"/>
    </source>
</evidence>
<dbReference type="AlphaFoldDB" id="A0A553MQ68"/>